<evidence type="ECO:0000313" key="8">
    <source>
        <dbReference type="EMBL" id="MDN4610776.1"/>
    </source>
</evidence>
<name>A0ABT8K030_9MICC</name>
<dbReference type="InterPro" id="IPR012748">
    <property type="entry name" value="Rieske-like_NirD"/>
</dbReference>
<dbReference type="NCBIfam" id="TIGR02378">
    <property type="entry name" value="nirD_assim_sml"/>
    <property type="match status" value="1"/>
</dbReference>
<keyword evidence="1" id="KW-0001">2Fe-2S</keyword>
<evidence type="ECO:0000256" key="3">
    <source>
        <dbReference type="ARBA" id="ARBA00023002"/>
    </source>
</evidence>
<keyword evidence="9" id="KW-1185">Reference proteome</keyword>
<gene>
    <name evidence="8" type="primary">nirD</name>
    <name evidence="8" type="ORF">P5G52_07820</name>
</gene>
<dbReference type="CDD" id="cd03529">
    <property type="entry name" value="Rieske_NirD"/>
    <property type="match status" value="1"/>
</dbReference>
<evidence type="ECO:0000256" key="1">
    <source>
        <dbReference type="ARBA" id="ARBA00022714"/>
    </source>
</evidence>
<reference evidence="8" key="1">
    <citation type="submission" date="2023-06" db="EMBL/GenBank/DDBJ databases">
        <title>MT1 and MT2 Draft Genomes of Novel Species.</title>
        <authorList>
            <person name="Venkateswaran K."/>
        </authorList>
    </citation>
    <scope>NUCLEOTIDE SEQUENCE</scope>
    <source>
        <strain evidence="8">IIF3SC-B10</strain>
    </source>
</reference>
<dbReference type="PANTHER" id="PTHR40562">
    <property type="match status" value="1"/>
</dbReference>
<feature type="domain" description="Rieske" evidence="7">
    <location>
        <begin position="16"/>
        <end position="115"/>
    </location>
</feature>
<evidence type="ECO:0000256" key="5">
    <source>
        <dbReference type="ARBA" id="ARBA00023014"/>
    </source>
</evidence>
<accession>A0ABT8K030</accession>
<evidence type="ECO:0000256" key="2">
    <source>
        <dbReference type="ARBA" id="ARBA00022723"/>
    </source>
</evidence>
<keyword evidence="6" id="KW-0534">Nitrate assimilation</keyword>
<dbReference type="InterPro" id="IPR017941">
    <property type="entry name" value="Rieske_2Fe-2S"/>
</dbReference>
<evidence type="ECO:0000256" key="6">
    <source>
        <dbReference type="ARBA" id="ARBA00023063"/>
    </source>
</evidence>
<dbReference type="Proteomes" id="UP001174209">
    <property type="component" value="Unassembled WGS sequence"/>
</dbReference>
<proteinExistence type="predicted"/>
<evidence type="ECO:0000256" key="4">
    <source>
        <dbReference type="ARBA" id="ARBA00023004"/>
    </source>
</evidence>
<evidence type="ECO:0000313" key="9">
    <source>
        <dbReference type="Proteomes" id="UP001174209"/>
    </source>
</evidence>
<dbReference type="Gene3D" id="2.102.10.10">
    <property type="entry name" value="Rieske [2Fe-2S] iron-sulphur domain"/>
    <property type="match status" value="1"/>
</dbReference>
<organism evidence="8 9">
    <name type="scientific">Arthrobacter burdickii</name>
    <dbReference type="NCBI Taxonomy" id="3035920"/>
    <lineage>
        <taxon>Bacteria</taxon>
        <taxon>Bacillati</taxon>
        <taxon>Actinomycetota</taxon>
        <taxon>Actinomycetes</taxon>
        <taxon>Micrococcales</taxon>
        <taxon>Micrococcaceae</taxon>
        <taxon>Arthrobacter</taxon>
    </lineage>
</organism>
<keyword evidence="2" id="KW-0479">Metal-binding</keyword>
<dbReference type="PANTHER" id="PTHR40562:SF1">
    <property type="entry name" value="NITRITE REDUCTASE (NADH) SMALL SUBUNIT"/>
    <property type="match status" value="1"/>
</dbReference>
<keyword evidence="3" id="KW-0560">Oxidoreductase</keyword>
<dbReference type="EMBL" id="JAROCG010000001">
    <property type="protein sequence ID" value="MDN4610776.1"/>
    <property type="molecule type" value="Genomic_DNA"/>
</dbReference>
<protein>
    <submittedName>
        <fullName evidence="8">Nitrite reductase small subunit NirD</fullName>
    </submittedName>
</protein>
<keyword evidence="5" id="KW-0411">Iron-sulfur</keyword>
<dbReference type="SUPFAM" id="SSF50022">
    <property type="entry name" value="ISP domain"/>
    <property type="match status" value="1"/>
</dbReference>
<dbReference type="RefSeq" id="WP_301226231.1">
    <property type="nucleotide sequence ID" value="NZ_JAROCG010000001.1"/>
</dbReference>
<evidence type="ECO:0000259" key="7">
    <source>
        <dbReference type="PROSITE" id="PS51296"/>
    </source>
</evidence>
<dbReference type="Pfam" id="PF13806">
    <property type="entry name" value="Rieske_2"/>
    <property type="match status" value="1"/>
</dbReference>
<dbReference type="InterPro" id="IPR036922">
    <property type="entry name" value="Rieske_2Fe-2S_sf"/>
</dbReference>
<comment type="caution">
    <text evidence="8">The sequence shown here is derived from an EMBL/GenBank/DDBJ whole genome shotgun (WGS) entry which is preliminary data.</text>
</comment>
<dbReference type="InterPro" id="IPR017881">
    <property type="entry name" value="NirD"/>
</dbReference>
<keyword evidence="4" id="KW-0408">Iron</keyword>
<dbReference type="PROSITE" id="PS51296">
    <property type="entry name" value="RIESKE"/>
    <property type="match status" value="1"/>
</dbReference>
<sequence length="129" mass="13417">MTELVLQRPTALSAWVAVCRLDDLEECWGEAALVDGEQIALFRLPGNRLYAVGNIDPRTQAAVMARGIVGSRGAVPTIASPLHKEVYDLATGACLSGGQGLRAYPVRCVDGVVEVGGIEAAGVEARGAA</sequence>
<dbReference type="PROSITE" id="PS51300">
    <property type="entry name" value="NIRD"/>
    <property type="match status" value="1"/>
</dbReference>